<dbReference type="Gene3D" id="3.90.226.10">
    <property type="entry name" value="2-enoyl-CoA Hydratase, Chain A, domain 1"/>
    <property type="match status" value="1"/>
</dbReference>
<accession>A0ABR4CRE9</accession>
<dbReference type="InterPro" id="IPR029045">
    <property type="entry name" value="ClpP/crotonase-like_dom_sf"/>
</dbReference>
<dbReference type="SUPFAM" id="SSF51569">
    <property type="entry name" value="Aldolase"/>
    <property type="match status" value="1"/>
</dbReference>
<evidence type="ECO:0000313" key="8">
    <source>
        <dbReference type="EMBL" id="KAL2071961.1"/>
    </source>
</evidence>
<evidence type="ECO:0000313" key="9">
    <source>
        <dbReference type="Proteomes" id="UP001595075"/>
    </source>
</evidence>
<evidence type="ECO:0000256" key="1">
    <source>
        <dbReference type="ARBA" id="ARBA00005143"/>
    </source>
</evidence>
<reference evidence="8 9" key="1">
    <citation type="journal article" date="2024" name="Commun. Biol.">
        <title>Comparative genomic analysis of thermophilic fungi reveals convergent evolutionary adaptations and gene losses.</title>
        <authorList>
            <person name="Steindorff A.S."/>
            <person name="Aguilar-Pontes M.V."/>
            <person name="Robinson A.J."/>
            <person name="Andreopoulos B."/>
            <person name="LaButti K."/>
            <person name="Kuo A."/>
            <person name="Mondo S."/>
            <person name="Riley R."/>
            <person name="Otillar R."/>
            <person name="Haridas S."/>
            <person name="Lipzen A."/>
            <person name="Grimwood J."/>
            <person name="Schmutz J."/>
            <person name="Clum A."/>
            <person name="Reid I.D."/>
            <person name="Moisan M.C."/>
            <person name="Butler G."/>
            <person name="Nguyen T.T.M."/>
            <person name="Dewar K."/>
            <person name="Conant G."/>
            <person name="Drula E."/>
            <person name="Henrissat B."/>
            <person name="Hansel C."/>
            <person name="Singer S."/>
            <person name="Hutchinson M.I."/>
            <person name="de Vries R.P."/>
            <person name="Natvig D.O."/>
            <person name="Powell A.J."/>
            <person name="Tsang A."/>
            <person name="Grigoriev I.V."/>
        </authorList>
    </citation>
    <scope>NUCLEOTIDE SEQUENCE [LARGE SCALE GENOMIC DNA]</scope>
    <source>
        <strain evidence="8 9">CBS 494.80</strain>
    </source>
</reference>
<dbReference type="PROSITE" id="PS50991">
    <property type="entry name" value="PYR_CT"/>
    <property type="match status" value="1"/>
</dbReference>
<evidence type="ECO:0000259" key="7">
    <source>
        <dbReference type="PROSITE" id="PS50991"/>
    </source>
</evidence>
<evidence type="ECO:0000256" key="4">
    <source>
        <dbReference type="ARBA" id="ARBA00022723"/>
    </source>
</evidence>
<dbReference type="InterPro" id="IPR000891">
    <property type="entry name" value="PYR_CT"/>
</dbReference>
<dbReference type="EMBL" id="JAZHXI010000004">
    <property type="protein sequence ID" value="KAL2071961.1"/>
    <property type="molecule type" value="Genomic_DNA"/>
</dbReference>
<proteinExistence type="inferred from homology"/>
<dbReference type="SUPFAM" id="SSF52096">
    <property type="entry name" value="ClpP/crotonase"/>
    <property type="match status" value="1"/>
</dbReference>
<comment type="similarity">
    <text evidence="2">Belongs to the HMG-CoA lyase family.</text>
</comment>
<dbReference type="PANTHER" id="PTHR42738:SF17">
    <property type="entry name" value="HYDROXYMETHYLGLUTARYL-COA LYASE"/>
    <property type="match status" value="1"/>
</dbReference>
<dbReference type="Pfam" id="PF00682">
    <property type="entry name" value="HMGL-like"/>
    <property type="match status" value="1"/>
</dbReference>
<evidence type="ECO:0000256" key="3">
    <source>
        <dbReference type="ARBA" id="ARBA00012910"/>
    </source>
</evidence>
<dbReference type="Pfam" id="PF00378">
    <property type="entry name" value="ECH_1"/>
    <property type="match status" value="1"/>
</dbReference>
<comment type="pathway">
    <text evidence="1">Metabolic intermediate metabolism; (S)-3-hydroxy-3-methylglutaryl-CoA degradation; acetoacetate from (S)-3-hydroxy-3-methylglutaryl-CoA: step 1/1.</text>
</comment>
<protein>
    <recommendedName>
        <fullName evidence="3">hydroxymethylglutaryl-CoA lyase</fullName>
        <ecNumber evidence="3">4.1.3.4</ecNumber>
    </recommendedName>
</protein>
<dbReference type="PANTHER" id="PTHR42738">
    <property type="entry name" value="HYDROXYMETHYLGLUTARYL-COA LYASE"/>
    <property type="match status" value="1"/>
</dbReference>
<keyword evidence="4" id="KW-0479">Metal-binding</keyword>
<dbReference type="CDD" id="cd06558">
    <property type="entry name" value="crotonase-like"/>
    <property type="match status" value="1"/>
</dbReference>
<evidence type="ECO:0000256" key="2">
    <source>
        <dbReference type="ARBA" id="ARBA00009405"/>
    </source>
</evidence>
<dbReference type="CDD" id="cd07938">
    <property type="entry name" value="DRE_TIM_HMGL"/>
    <property type="match status" value="1"/>
</dbReference>
<dbReference type="Proteomes" id="UP001595075">
    <property type="component" value="Unassembled WGS sequence"/>
</dbReference>
<dbReference type="InterPro" id="IPR001753">
    <property type="entry name" value="Enoyl-CoA_hydra/iso"/>
</dbReference>
<sequence length="592" mass="63859">MVAVNIVEVGPRDGLQNVSTTVPVDVKLDLVRKLKNAGLRSIELTSVVSPKAIPQLRDCRQLMSSPFIRDTLQKQSDIRLPVLVPNKKGLQVAMDYGIKEIATFVSATEGFSRANINCSVAEGLQRAKEVTTMAKLNGLAVRGYVSCIFADPYTGPSPPSAVYDAVKALLDLGCYQVSIGDTTGVGVPARVRSLLQYLFSRGIDPGVIAGHFHDTYGQALANIWEAYQQGVRTFDSSVGGLGGCPFAPGAKGNVATEDVVYMFHQAGIDTGVDLDMLVPIGSWISHLLNKKNDSRAGAALVTRSIQARPDTSATQSMKWTPILQNLEHVLVHRSGANGKITLNRPLKGNTLSLPLISELNRAFRELEADKSIARIIITATGKFFCTGMDLKGDSGTSESHSKAMFDALGALFKMIDASPKVTIACINGPAFGGGIGLAFSCDIRVSLQTATFTLSEVRLGLCPAVISKYILREWGPALTREAMLTARVVTSQELKSLGTISMLSSTQEGLEKDLEQMLGRLRYSSPIGSKMSKELVKTGWMSPGSLRQDDTIGRLFETMMRPDADSALAIAEFQKKRTVDWDQRLGASKAKL</sequence>
<dbReference type="EC" id="4.1.3.4" evidence="3"/>
<keyword evidence="5" id="KW-0456">Lyase</keyword>
<gene>
    <name evidence="8" type="ORF">VTL71DRAFT_11304</name>
</gene>
<dbReference type="InterPro" id="IPR043594">
    <property type="entry name" value="HMGL"/>
</dbReference>
<feature type="domain" description="Pyruvate carboxyltransferase" evidence="7">
    <location>
        <begin position="4"/>
        <end position="278"/>
    </location>
</feature>
<dbReference type="Gene3D" id="3.20.20.70">
    <property type="entry name" value="Aldolase class I"/>
    <property type="match status" value="1"/>
</dbReference>
<evidence type="ECO:0000256" key="6">
    <source>
        <dbReference type="ARBA" id="ARBA00049877"/>
    </source>
</evidence>
<evidence type="ECO:0000256" key="5">
    <source>
        <dbReference type="ARBA" id="ARBA00023239"/>
    </source>
</evidence>
<organism evidence="8 9">
    <name type="scientific">Oculimacula yallundae</name>
    <dbReference type="NCBI Taxonomy" id="86028"/>
    <lineage>
        <taxon>Eukaryota</taxon>
        <taxon>Fungi</taxon>
        <taxon>Dikarya</taxon>
        <taxon>Ascomycota</taxon>
        <taxon>Pezizomycotina</taxon>
        <taxon>Leotiomycetes</taxon>
        <taxon>Helotiales</taxon>
        <taxon>Ploettnerulaceae</taxon>
        <taxon>Oculimacula</taxon>
    </lineage>
</organism>
<keyword evidence="9" id="KW-1185">Reference proteome</keyword>
<comment type="caution">
    <text evidence="8">The sequence shown here is derived from an EMBL/GenBank/DDBJ whole genome shotgun (WGS) entry which is preliminary data.</text>
</comment>
<dbReference type="NCBIfam" id="NF004283">
    <property type="entry name" value="PRK05692.1"/>
    <property type="match status" value="1"/>
</dbReference>
<dbReference type="InterPro" id="IPR013785">
    <property type="entry name" value="Aldolase_TIM"/>
</dbReference>
<comment type="catalytic activity">
    <reaction evidence="6">
        <text>(3S)-3-hydroxy-3-methylglutaryl-CoA = acetoacetate + acetyl-CoA</text>
        <dbReference type="Rhea" id="RHEA:24404"/>
        <dbReference type="ChEBI" id="CHEBI:13705"/>
        <dbReference type="ChEBI" id="CHEBI:43074"/>
        <dbReference type="ChEBI" id="CHEBI:57288"/>
        <dbReference type="EC" id="4.1.3.4"/>
    </reaction>
</comment>
<name>A0ABR4CRE9_9HELO</name>